<sequence length="154" mass="17025">MPQITKGGKYIFGWSKIRENGALTFPTPAVQEYKLEQETFVYIVSGSRQTGGFCVMPEPLLVHSPLKHILQENPQLADRSLEEGTLISYKGRKYGRLVLKDNGIRLSAALLHTLELTAGDALLCIRSSNIAFTMGVKGSLIDKARAYPGEIPIY</sequence>
<organism evidence="1 2">
    <name type="scientific">Treponema pedis</name>
    <dbReference type="NCBI Taxonomy" id="409322"/>
    <lineage>
        <taxon>Bacteria</taxon>
        <taxon>Pseudomonadati</taxon>
        <taxon>Spirochaetota</taxon>
        <taxon>Spirochaetia</taxon>
        <taxon>Spirochaetales</taxon>
        <taxon>Treponemataceae</taxon>
        <taxon>Treponema</taxon>
    </lineage>
</organism>
<accession>A0A7S6WP78</accession>
<dbReference type="RefSeq" id="WP_194076227.1">
    <property type="nucleotide sequence ID" value="NZ_CP061839.1"/>
</dbReference>
<dbReference type="Proteomes" id="UP000593915">
    <property type="component" value="Chromosome"/>
</dbReference>
<proteinExistence type="predicted"/>
<gene>
    <name evidence="1" type="ORF">IFE08_13465</name>
</gene>
<reference evidence="1 2" key="1">
    <citation type="submission" date="2020-09" db="EMBL/GenBank/DDBJ databases">
        <title>Characterization of Treponema spp. from bovine digital dermatitis in Korea.</title>
        <authorList>
            <person name="Espiritu H.M."/>
            <person name="Cho Y.I."/>
            <person name="Mamuad L."/>
        </authorList>
    </citation>
    <scope>NUCLEOTIDE SEQUENCE [LARGE SCALE GENOMIC DNA]</scope>
    <source>
        <strain evidence="1 2">KS1</strain>
    </source>
</reference>
<dbReference type="EMBL" id="CP061839">
    <property type="protein sequence ID" value="QOW60773.1"/>
    <property type="molecule type" value="Genomic_DNA"/>
</dbReference>
<protein>
    <submittedName>
        <fullName evidence="1">Uncharacterized protein</fullName>
    </submittedName>
</protein>
<evidence type="ECO:0000313" key="2">
    <source>
        <dbReference type="Proteomes" id="UP000593915"/>
    </source>
</evidence>
<dbReference type="AlphaFoldDB" id="A0A7S6WP78"/>
<evidence type="ECO:0000313" key="1">
    <source>
        <dbReference type="EMBL" id="QOW60773.1"/>
    </source>
</evidence>
<name>A0A7S6WP78_9SPIR</name>